<organism evidence="2">
    <name type="scientific">Psilocybe cubensis</name>
    <name type="common">Psychedelic mushroom</name>
    <name type="synonym">Stropharia cubensis</name>
    <dbReference type="NCBI Taxonomy" id="181762"/>
    <lineage>
        <taxon>Eukaryota</taxon>
        <taxon>Fungi</taxon>
        <taxon>Dikarya</taxon>
        <taxon>Basidiomycota</taxon>
        <taxon>Agaricomycotina</taxon>
        <taxon>Agaricomycetes</taxon>
        <taxon>Agaricomycetidae</taxon>
        <taxon>Agaricales</taxon>
        <taxon>Agaricineae</taxon>
        <taxon>Strophariaceae</taxon>
        <taxon>Psilocybe</taxon>
    </lineage>
</organism>
<gene>
    <name evidence="2" type="ORF">JR316_011681</name>
</gene>
<sequence length="118" mass="12357">MYFTAKLAAILLAAAASARSAAVARTELAALSVVFFDDVNFTGAAYSPDTLLQSVCSTLPGDWLDRPESVLIASGFSCTFFEFQGCEGPGTTLSGNIASLPDPSLYNNVESFSCNKAI</sequence>
<dbReference type="EMBL" id="JAFIQS010000015">
    <property type="protein sequence ID" value="KAG5163335.1"/>
    <property type="molecule type" value="Genomic_DNA"/>
</dbReference>
<dbReference type="InterPro" id="IPR011024">
    <property type="entry name" value="G_crystallin-like"/>
</dbReference>
<dbReference type="SUPFAM" id="SSF49695">
    <property type="entry name" value="gamma-Crystallin-like"/>
    <property type="match status" value="1"/>
</dbReference>
<dbReference type="OrthoDB" id="2982805at2759"/>
<protein>
    <submittedName>
        <fullName evidence="2">Uncharacterized protein</fullName>
    </submittedName>
</protein>
<name>A0A8H7XPI6_PSICU</name>
<accession>A0A8H7XPI6</accession>
<feature type="chain" id="PRO_5034259909" evidence="1">
    <location>
        <begin position="21"/>
        <end position="118"/>
    </location>
</feature>
<proteinExistence type="predicted"/>
<comment type="caution">
    <text evidence="2">The sequence shown here is derived from an EMBL/GenBank/DDBJ whole genome shotgun (WGS) entry which is preliminary data.</text>
</comment>
<keyword evidence="1" id="KW-0732">Signal</keyword>
<dbReference type="AlphaFoldDB" id="A0A8H7XPI6"/>
<evidence type="ECO:0000256" key="1">
    <source>
        <dbReference type="SAM" id="SignalP"/>
    </source>
</evidence>
<evidence type="ECO:0000313" key="2">
    <source>
        <dbReference type="EMBL" id="KAG5163335.1"/>
    </source>
</evidence>
<dbReference type="Gene3D" id="2.60.20.10">
    <property type="entry name" value="Crystallins"/>
    <property type="match status" value="1"/>
</dbReference>
<feature type="signal peptide" evidence="1">
    <location>
        <begin position="1"/>
        <end position="20"/>
    </location>
</feature>
<reference evidence="2" key="1">
    <citation type="submission" date="2021-02" db="EMBL/GenBank/DDBJ databases">
        <title>Psilocybe cubensis genome.</title>
        <authorList>
            <person name="Mckernan K.J."/>
            <person name="Crawford S."/>
            <person name="Trippe A."/>
            <person name="Kane L.T."/>
            <person name="Mclaughlin S."/>
        </authorList>
    </citation>
    <scope>NUCLEOTIDE SEQUENCE [LARGE SCALE GENOMIC DNA]</scope>
    <source>
        <strain evidence="2">MGC-MH-2018</strain>
    </source>
</reference>